<name>A0A1Q9A5F6_9HYPH</name>
<dbReference type="EMBL" id="MKIN01000022">
    <property type="protein sequence ID" value="OLP49806.1"/>
    <property type="molecule type" value="Genomic_DNA"/>
</dbReference>
<organism evidence="3 4">
    <name type="scientific">Allorhizobium taibaishanense</name>
    <dbReference type="NCBI Taxonomy" id="887144"/>
    <lineage>
        <taxon>Bacteria</taxon>
        <taxon>Pseudomonadati</taxon>
        <taxon>Pseudomonadota</taxon>
        <taxon>Alphaproteobacteria</taxon>
        <taxon>Hyphomicrobiales</taxon>
        <taxon>Rhizobiaceae</taxon>
        <taxon>Rhizobium/Agrobacterium group</taxon>
        <taxon>Allorhizobium</taxon>
    </lineage>
</organism>
<evidence type="ECO:0000313" key="2">
    <source>
        <dbReference type="EMBL" id="MBB4006004.1"/>
    </source>
</evidence>
<feature type="chain" id="PRO_5044564342" description="DUF992 domain-containing protein" evidence="1">
    <location>
        <begin position="21"/>
        <end position="171"/>
    </location>
</feature>
<proteinExistence type="predicted"/>
<dbReference type="Pfam" id="PF06186">
    <property type="entry name" value="DUF992"/>
    <property type="match status" value="1"/>
</dbReference>
<dbReference type="RefSeq" id="WP_075615594.1">
    <property type="nucleotide sequence ID" value="NZ_JACIED010000001.1"/>
</dbReference>
<accession>A0A1Q9A5F6</accession>
<reference evidence="2 5" key="2">
    <citation type="submission" date="2020-08" db="EMBL/GenBank/DDBJ databases">
        <title>Genomic Encyclopedia of Type Strains, Phase IV (KMG-IV): sequencing the most valuable type-strain genomes for metagenomic binning, comparative biology and taxonomic classification.</title>
        <authorList>
            <person name="Goeker M."/>
        </authorList>
    </citation>
    <scope>NUCLEOTIDE SEQUENCE [LARGE SCALE GENOMIC DNA]</scope>
    <source>
        <strain evidence="2 5">DSM 100021</strain>
    </source>
</reference>
<evidence type="ECO:0000313" key="4">
    <source>
        <dbReference type="Proteomes" id="UP000185598"/>
    </source>
</evidence>
<sequence>MKTMMLVTAASLALAPAAFAASQHHHHRTAKTVVANEPRERLGTLNCQIDGGIGLLIGSKKNVTCEFRQRSGKVERYAGSIGKIGLDVGITGKTYMSWVVVNTQPARVGDGALAGSYVGASASASVGIGLGANALVGGSAKNFALQPLSGEAGTGLNVAAGVSRLQLQLGS</sequence>
<evidence type="ECO:0000256" key="1">
    <source>
        <dbReference type="SAM" id="SignalP"/>
    </source>
</evidence>
<dbReference type="Proteomes" id="UP000185598">
    <property type="component" value="Unassembled WGS sequence"/>
</dbReference>
<dbReference type="AlphaFoldDB" id="A0A1Q9A5F6"/>
<evidence type="ECO:0000313" key="3">
    <source>
        <dbReference type="EMBL" id="OLP49806.1"/>
    </source>
</evidence>
<dbReference type="STRING" id="887144.BJF91_18100"/>
<gene>
    <name evidence="3" type="ORF">BJF91_18100</name>
    <name evidence="2" type="ORF">GGQ71_000240</name>
</gene>
<keyword evidence="4" id="KW-1185">Reference proteome</keyword>
<evidence type="ECO:0008006" key="6">
    <source>
        <dbReference type="Google" id="ProtNLM"/>
    </source>
</evidence>
<keyword evidence="1" id="KW-0732">Signal</keyword>
<dbReference type="EMBL" id="JACIED010000001">
    <property type="protein sequence ID" value="MBB4006004.1"/>
    <property type="molecule type" value="Genomic_DNA"/>
</dbReference>
<dbReference type="OrthoDB" id="7362478at2"/>
<reference evidence="3 4" key="1">
    <citation type="submission" date="2016-09" db="EMBL/GenBank/DDBJ databases">
        <title>Rhizobium oryziradicis sp. nov., isolated from the root of rice.</title>
        <authorList>
            <person name="Zhao J."/>
            <person name="Zhang X."/>
        </authorList>
    </citation>
    <scope>NUCLEOTIDE SEQUENCE [LARGE SCALE GENOMIC DNA]</scope>
    <source>
        <strain evidence="3 4">14971</strain>
    </source>
</reference>
<protein>
    <recommendedName>
        <fullName evidence="6">DUF992 domain-containing protein</fullName>
    </recommendedName>
</protein>
<dbReference type="Proteomes" id="UP000544107">
    <property type="component" value="Unassembled WGS sequence"/>
</dbReference>
<dbReference type="InterPro" id="IPR009333">
    <property type="entry name" value="DUF992"/>
</dbReference>
<evidence type="ECO:0000313" key="5">
    <source>
        <dbReference type="Proteomes" id="UP000544107"/>
    </source>
</evidence>
<comment type="caution">
    <text evidence="3">The sequence shown here is derived from an EMBL/GenBank/DDBJ whole genome shotgun (WGS) entry which is preliminary data.</text>
</comment>
<feature type="signal peptide" evidence="1">
    <location>
        <begin position="1"/>
        <end position="20"/>
    </location>
</feature>